<keyword evidence="3" id="KW-0539">Nucleus</keyword>
<dbReference type="AlphaFoldDB" id="A0AA35LU59"/>
<keyword evidence="6" id="KW-1185">Reference proteome</keyword>
<organism evidence="5 6">
    <name type="scientific">Clonostachys chloroleuca</name>
    <dbReference type="NCBI Taxonomy" id="1926264"/>
    <lineage>
        <taxon>Eukaryota</taxon>
        <taxon>Fungi</taxon>
        <taxon>Dikarya</taxon>
        <taxon>Ascomycota</taxon>
        <taxon>Pezizomycotina</taxon>
        <taxon>Sordariomycetes</taxon>
        <taxon>Hypocreomycetidae</taxon>
        <taxon>Hypocreales</taxon>
        <taxon>Bionectriaceae</taxon>
        <taxon>Clonostachys</taxon>
    </lineage>
</organism>
<name>A0AA35LU59_9HYPO</name>
<dbReference type="CDD" id="cd12148">
    <property type="entry name" value="fungal_TF_MHR"/>
    <property type="match status" value="1"/>
</dbReference>
<evidence type="ECO:0000256" key="2">
    <source>
        <dbReference type="ARBA" id="ARBA00023163"/>
    </source>
</evidence>
<reference evidence="5" key="1">
    <citation type="submission" date="2023-01" db="EMBL/GenBank/DDBJ databases">
        <authorList>
            <person name="Piombo E."/>
        </authorList>
    </citation>
    <scope>NUCLEOTIDE SEQUENCE</scope>
</reference>
<evidence type="ECO:0000313" key="5">
    <source>
        <dbReference type="EMBL" id="CAI6077251.1"/>
    </source>
</evidence>
<dbReference type="GO" id="GO:0008270">
    <property type="term" value="F:zinc ion binding"/>
    <property type="evidence" value="ECO:0007669"/>
    <property type="project" value="InterPro"/>
</dbReference>
<comment type="caution">
    <text evidence="5">The sequence shown here is derived from an EMBL/GenBank/DDBJ whole genome shotgun (WGS) entry which is preliminary data.</text>
</comment>
<evidence type="ECO:0000256" key="1">
    <source>
        <dbReference type="ARBA" id="ARBA00023015"/>
    </source>
</evidence>
<protein>
    <recommendedName>
        <fullName evidence="4">Xylanolytic transcriptional activator regulatory domain-containing protein</fullName>
    </recommendedName>
</protein>
<sequence length="507" mass="57240">MDNVVAHSPARRKPIAAGQKLIALPPVPLAKRLFETQFAYFGSTFCLTDRAQFEEDLRRIHTEQLDLNFQDDCLDYCQVLIILAFGQMYSINQWTNDQGPPGYAYFQQAMELLPEIHGQGSLTFVKVLALTAWFLQNLNRRDAAFLYIGLAIRMSVTLGLHQEVSDRLYDAATREHRRRLWWSIYSMDRILCIKFGNPPMISDEDINVLPPSSLEGESDEDGPAVALRHYTELSKLLGKILKALYRRGQSPKANLITSVQSILADLSSWDANLPQRLRFKFDSNDQSISREVVSIYLHYSQCINMAARPLVFQVVRKRLQGQKDADTDDWMTGLLPAAVSIVNACVAAARNTVFVMARAAHQNWIATYGYQDAEHAFSAALILVMVNIALPFRADDHKAMCTALEIMQGMADKGSDHVRYLHNLLLNLCTAMGLRQPNESSTDTSTQIQGPEIPSPARDLAALLPQFDLSNEVGEFQGDEDMMRDLDVTNDPNFWWDGYGILEMNRI</sequence>
<dbReference type="PANTHER" id="PTHR47424">
    <property type="entry name" value="REGULATORY PROTEIN GAL4"/>
    <property type="match status" value="1"/>
</dbReference>
<feature type="domain" description="Xylanolytic transcriptional activator regulatory" evidence="4">
    <location>
        <begin position="144"/>
        <end position="217"/>
    </location>
</feature>
<dbReference type="Proteomes" id="UP001160390">
    <property type="component" value="Unassembled WGS sequence"/>
</dbReference>
<accession>A0AA35LU59</accession>
<proteinExistence type="predicted"/>
<keyword evidence="2" id="KW-0804">Transcription</keyword>
<dbReference type="InterPro" id="IPR007219">
    <property type="entry name" value="XnlR_reg_dom"/>
</dbReference>
<dbReference type="SMART" id="SM00906">
    <property type="entry name" value="Fungal_trans"/>
    <property type="match status" value="1"/>
</dbReference>
<evidence type="ECO:0000313" key="6">
    <source>
        <dbReference type="Proteomes" id="UP001160390"/>
    </source>
</evidence>
<dbReference type="GO" id="GO:0006351">
    <property type="term" value="P:DNA-templated transcription"/>
    <property type="evidence" value="ECO:0007669"/>
    <property type="project" value="InterPro"/>
</dbReference>
<dbReference type="GO" id="GO:0003677">
    <property type="term" value="F:DNA binding"/>
    <property type="evidence" value="ECO:0007669"/>
    <property type="project" value="InterPro"/>
</dbReference>
<evidence type="ECO:0000259" key="4">
    <source>
        <dbReference type="SMART" id="SM00906"/>
    </source>
</evidence>
<dbReference type="InterPro" id="IPR051127">
    <property type="entry name" value="Fungal_SecMet_Regulators"/>
</dbReference>
<dbReference type="Pfam" id="PF04082">
    <property type="entry name" value="Fungal_trans"/>
    <property type="match status" value="1"/>
</dbReference>
<gene>
    <name evidence="5" type="ORF">CCHLO57077_00018157</name>
</gene>
<evidence type="ECO:0000256" key="3">
    <source>
        <dbReference type="ARBA" id="ARBA00023242"/>
    </source>
</evidence>
<dbReference type="EMBL" id="CABFNP030000670">
    <property type="protein sequence ID" value="CAI6077251.1"/>
    <property type="molecule type" value="Genomic_DNA"/>
</dbReference>
<dbReference type="PANTHER" id="PTHR47424:SF6">
    <property type="entry name" value="PROLINE UTILIZATION TRANS-ACTIVATOR"/>
    <property type="match status" value="1"/>
</dbReference>
<keyword evidence="1" id="KW-0805">Transcription regulation</keyword>